<evidence type="ECO:0000256" key="1">
    <source>
        <dbReference type="SAM" id="Phobius"/>
    </source>
</evidence>
<keyword evidence="1" id="KW-0472">Membrane</keyword>
<dbReference type="OMA" id="PCIVDAR"/>
<dbReference type="KEGG" id="pfy:PFICI_02633"/>
<evidence type="ECO:0000313" key="3">
    <source>
        <dbReference type="Proteomes" id="UP000030651"/>
    </source>
</evidence>
<keyword evidence="3" id="KW-1185">Reference proteome</keyword>
<protein>
    <submittedName>
        <fullName evidence="2">Uncharacterized protein</fullName>
    </submittedName>
</protein>
<dbReference type="OrthoDB" id="5342924at2759"/>
<evidence type="ECO:0000313" key="2">
    <source>
        <dbReference type="EMBL" id="ETS84608.1"/>
    </source>
</evidence>
<proteinExistence type="predicted"/>
<feature type="transmembrane region" description="Helical" evidence="1">
    <location>
        <begin position="631"/>
        <end position="657"/>
    </location>
</feature>
<dbReference type="Proteomes" id="UP000030651">
    <property type="component" value="Unassembled WGS sequence"/>
</dbReference>
<keyword evidence="1" id="KW-1133">Transmembrane helix</keyword>
<gene>
    <name evidence="2" type="ORF">PFICI_02633</name>
</gene>
<dbReference type="eggNOG" id="ENOG502STM3">
    <property type="taxonomic scope" value="Eukaryota"/>
</dbReference>
<name>W3XET1_PESFW</name>
<organism evidence="2 3">
    <name type="scientific">Pestalotiopsis fici (strain W106-1 / CGMCC3.15140)</name>
    <dbReference type="NCBI Taxonomy" id="1229662"/>
    <lineage>
        <taxon>Eukaryota</taxon>
        <taxon>Fungi</taxon>
        <taxon>Dikarya</taxon>
        <taxon>Ascomycota</taxon>
        <taxon>Pezizomycotina</taxon>
        <taxon>Sordariomycetes</taxon>
        <taxon>Xylariomycetidae</taxon>
        <taxon>Amphisphaeriales</taxon>
        <taxon>Sporocadaceae</taxon>
        <taxon>Pestalotiopsis</taxon>
    </lineage>
</organism>
<accession>W3XET1</accession>
<dbReference type="HOGENOM" id="CLU_012879_1_1_1"/>
<dbReference type="EMBL" id="KI912110">
    <property type="protein sequence ID" value="ETS84608.1"/>
    <property type="molecule type" value="Genomic_DNA"/>
</dbReference>
<dbReference type="AlphaFoldDB" id="W3XET1"/>
<dbReference type="GeneID" id="19267646"/>
<dbReference type="RefSeq" id="XP_007829405.1">
    <property type="nucleotide sequence ID" value="XM_007831214.1"/>
</dbReference>
<dbReference type="InParanoid" id="W3XET1"/>
<sequence>MSDCGTLGSHEGSPESFTSSTCYAKSIATTHIGDEPRAEESKAALHYTPELLSYLTHFVSLLFTAVVLQLSFREVYWADEDGWRHSGWSLGLSQPVMAGLLQFAAKLHEVCILASLSAIAIDIIRRRLLVSRGVPFGFVMGGYRFGSASSIFSGSFWGPFTDAIRHGRFELLGLGLLLGLGAIYANAIGPASAVLMVPTLNWWPAYDLTALMVGNGPFYPTSITADNWMIASCLRQSEDLPFGCPGLGASDLQNADYYTTPEDLANRSLTQRYGRARRNLYTSSAISPSWNSTLHISSTIHSVVMEAIGLVGRFVSTFPDMNSSISRVGRPQLEATNSAGVMSPVVQTECASARLNGILDGTDTLLFPTSILSRMNVTSQIWPVPEEYWPFADKPPLDGYLEPNFTWVDRAIFQLSDQTSASIGAIVAIPFDHPRTQVNFNNYGHDDVFLVACVLDARWAATDISYDPGTSDTVVSNLTDMSLFTGAAADTDLRFRYGISDSIYIPTDWADLLNAPVAPPGYEGIWSSAIQNYLKRFMTGRPDGNQNAISDISKFLSLTLVDGLSRSGTENMTFWVMNRNSLIFDWTFSDLSGSGDFEFPSETVTQAGTTVTFKVQRYGWGYGNNSKTARFAISILLIHAVFAVVYMIFTIAHWFIYRWSSRSWKNMEQLFALAMVSTQPPSLRGVSAGVGTWDTWKIDVAIREGQEEGQDLNDRIELVFGERDGGPIGRRERQIRRRKRYQ</sequence>
<reference evidence="3" key="1">
    <citation type="journal article" date="2015" name="BMC Genomics">
        <title>Genomic and transcriptomic analysis of the endophytic fungus Pestalotiopsis fici reveals its lifestyle and high potential for synthesis of natural products.</title>
        <authorList>
            <person name="Wang X."/>
            <person name="Zhang X."/>
            <person name="Liu L."/>
            <person name="Xiang M."/>
            <person name="Wang W."/>
            <person name="Sun X."/>
            <person name="Che Y."/>
            <person name="Guo L."/>
            <person name="Liu G."/>
            <person name="Guo L."/>
            <person name="Wang C."/>
            <person name="Yin W.B."/>
            <person name="Stadler M."/>
            <person name="Zhang X."/>
            <person name="Liu X."/>
        </authorList>
    </citation>
    <scope>NUCLEOTIDE SEQUENCE [LARGE SCALE GENOMIC DNA]</scope>
    <source>
        <strain evidence="3">W106-1 / CGMCC3.15140</strain>
    </source>
</reference>
<keyword evidence="1" id="KW-0812">Transmembrane</keyword>